<dbReference type="PANTHER" id="PTHR37423:SF5">
    <property type="entry name" value="SOLUBLE LYTIC MUREIN TRANSGLYCOSYLASE"/>
    <property type="match status" value="1"/>
</dbReference>
<dbReference type="InterPro" id="IPR008939">
    <property type="entry name" value="Lytic_TGlycosylase_superhlx_U"/>
</dbReference>
<dbReference type="InterPro" id="IPR037061">
    <property type="entry name" value="Lytic_TGlycoase_superhlx_L_sf"/>
</dbReference>
<dbReference type="Gene3D" id="1.10.1240.20">
    <property type="entry name" value="Lytic transglycosylase, superhelical linker domain"/>
    <property type="match status" value="1"/>
</dbReference>
<dbReference type="GO" id="GO:0042597">
    <property type="term" value="C:periplasmic space"/>
    <property type="evidence" value="ECO:0007669"/>
    <property type="project" value="InterPro"/>
</dbReference>
<reference evidence="4 5" key="1">
    <citation type="submission" date="2019-03" db="EMBL/GenBank/DDBJ databases">
        <title>Draft Genome Sequence of Massilia arenosa sp. nov., a Novel Massilia Species Isolated from a Sandy-loam Maize Soil.</title>
        <authorList>
            <person name="Raths R."/>
            <person name="Peta V."/>
            <person name="Bucking H."/>
        </authorList>
    </citation>
    <scope>NUCLEOTIDE SEQUENCE [LARGE SCALE GENOMIC DNA]</scope>
    <source>
        <strain evidence="4 5">MC02</strain>
    </source>
</reference>
<organism evidence="4 5">
    <name type="scientific">Zemynaea arenosa</name>
    <dbReference type="NCBI Taxonomy" id="2561931"/>
    <lineage>
        <taxon>Bacteria</taxon>
        <taxon>Pseudomonadati</taxon>
        <taxon>Pseudomonadota</taxon>
        <taxon>Betaproteobacteria</taxon>
        <taxon>Burkholderiales</taxon>
        <taxon>Oxalobacteraceae</taxon>
        <taxon>Telluria group</taxon>
        <taxon>Zemynaea</taxon>
    </lineage>
</organism>
<dbReference type="Gene3D" id="1.25.20.10">
    <property type="entry name" value="Bacterial muramidases"/>
    <property type="match status" value="1"/>
</dbReference>
<evidence type="ECO:0000256" key="2">
    <source>
        <dbReference type="ARBA" id="ARBA00022729"/>
    </source>
</evidence>
<sequence>MAGALLASGGLAVQAQVPPPPVPQGTIADQQRVNDEIFLQLRDAARADDPLRATELAARLPSYEIPSYVDYYRLKPRLRDASDDEIRAVLQRWDGSAIADRLRNDWLLQLGRKRDWTNFDQQYPLFVLQDDTQVKCYWLLSRAVKGIRVADEARALLVNPTYYGEACATLIATLYQAKQFNTDDLLTQLRLAGEFDATGPARRTALLLGASDTRAAQAVDLPAIAMARGIGKTRAEHEIYLVAIGRMARTSLKLATIALKKNEPKLTAQERAIGWAAIAHPASLQMAPEAAEYWRKAAGAPLSADQLQWKTRIALKRGEWKTVATTIQAMPAALRNEPTWTYWLARALQAEFGHDNPEALALYRKIADQTNFYGQLAIEELGQPITLPPQARTPTPDELAAMARNPGFQRSLKFFALRLRFEGTREWNWELRKMNERELLAAGEYARQNQVLDRMVYTAEKTKSEVDYSQRFPSPHEDILAPTTQALGLDLAWVYGLIRQESRFVSDARSSVGASGLMQVMPSTGKYVAGKIGLEDYGHDKLGELKTNLVLGSNYLDMIYEKFNRSEVLATAAYNAGPGRINGWRDKMDRSMEGAVFAETIPFPETRNYVKNVLANTTNYAALFEKKPQSLKARLGTVTPAGARSE</sequence>
<dbReference type="PANTHER" id="PTHR37423">
    <property type="entry name" value="SOLUBLE LYTIC MUREIN TRANSGLYCOSYLASE-RELATED"/>
    <property type="match status" value="1"/>
</dbReference>
<comment type="caution">
    <text evidence="4">The sequence shown here is derived from an EMBL/GenBank/DDBJ whole genome shotgun (WGS) entry which is preliminary data.</text>
</comment>
<dbReference type="EMBL" id="SPVF01000215">
    <property type="protein sequence ID" value="TFW16285.1"/>
    <property type="molecule type" value="Genomic_DNA"/>
</dbReference>
<dbReference type="CDD" id="cd13401">
    <property type="entry name" value="Slt70-like"/>
    <property type="match status" value="1"/>
</dbReference>
<comment type="similarity">
    <text evidence="1">Belongs to the transglycosylase Slt family.</text>
</comment>
<dbReference type="Gene3D" id="1.10.530.10">
    <property type="match status" value="1"/>
</dbReference>
<keyword evidence="2" id="KW-0732">Signal</keyword>
<evidence type="ECO:0000259" key="3">
    <source>
        <dbReference type="Pfam" id="PF01464"/>
    </source>
</evidence>
<feature type="domain" description="Transglycosylase SLT" evidence="3">
    <location>
        <begin position="485"/>
        <end position="587"/>
    </location>
</feature>
<dbReference type="Proteomes" id="UP000298438">
    <property type="component" value="Unassembled WGS sequence"/>
</dbReference>
<proteinExistence type="inferred from homology"/>
<keyword evidence="5" id="KW-1185">Reference proteome</keyword>
<name>A0A4Y9S4L0_9BURK</name>
<gene>
    <name evidence="4" type="ORF">E4L96_16525</name>
</gene>
<evidence type="ECO:0000256" key="1">
    <source>
        <dbReference type="ARBA" id="ARBA00007734"/>
    </source>
</evidence>
<protein>
    <submittedName>
        <fullName evidence="4">Lytic transglycosylase domain-containing protein</fullName>
    </submittedName>
</protein>
<dbReference type="SUPFAM" id="SSF53955">
    <property type="entry name" value="Lysozyme-like"/>
    <property type="match status" value="1"/>
</dbReference>
<dbReference type="GO" id="GO:0004553">
    <property type="term" value="F:hydrolase activity, hydrolyzing O-glycosyl compounds"/>
    <property type="evidence" value="ECO:0007669"/>
    <property type="project" value="InterPro"/>
</dbReference>
<dbReference type="InterPro" id="IPR008258">
    <property type="entry name" value="Transglycosylase_SLT_dom_1"/>
</dbReference>
<dbReference type="OrthoDB" id="92254at2"/>
<accession>A0A4Y9S4L0</accession>
<dbReference type="Pfam" id="PF01464">
    <property type="entry name" value="SLT"/>
    <property type="match status" value="1"/>
</dbReference>
<dbReference type="SUPFAM" id="SSF48435">
    <property type="entry name" value="Bacterial muramidases"/>
    <property type="match status" value="1"/>
</dbReference>
<dbReference type="AlphaFoldDB" id="A0A4Y9S4L0"/>
<dbReference type="InterPro" id="IPR023346">
    <property type="entry name" value="Lysozyme-like_dom_sf"/>
</dbReference>
<evidence type="ECO:0000313" key="4">
    <source>
        <dbReference type="EMBL" id="TFW16285.1"/>
    </source>
</evidence>
<evidence type="ECO:0000313" key="5">
    <source>
        <dbReference type="Proteomes" id="UP000298438"/>
    </source>
</evidence>